<comment type="caution">
    <text evidence="1">The sequence shown here is derived from an EMBL/GenBank/DDBJ whole genome shotgun (WGS) entry which is preliminary data.</text>
</comment>
<accession>A0AAV5M550</accession>
<proteinExistence type="predicted"/>
<protein>
    <recommendedName>
        <fullName evidence="3">FBD domain-containing protein</fullName>
    </recommendedName>
</protein>
<dbReference type="Proteomes" id="UP001054252">
    <property type="component" value="Unassembled WGS sequence"/>
</dbReference>
<keyword evidence="2" id="KW-1185">Reference proteome</keyword>
<gene>
    <name evidence="1" type="ORF">SLEP1_g52062</name>
</gene>
<organism evidence="1 2">
    <name type="scientific">Rubroshorea leprosula</name>
    <dbReference type="NCBI Taxonomy" id="152421"/>
    <lineage>
        <taxon>Eukaryota</taxon>
        <taxon>Viridiplantae</taxon>
        <taxon>Streptophyta</taxon>
        <taxon>Embryophyta</taxon>
        <taxon>Tracheophyta</taxon>
        <taxon>Spermatophyta</taxon>
        <taxon>Magnoliopsida</taxon>
        <taxon>eudicotyledons</taxon>
        <taxon>Gunneridae</taxon>
        <taxon>Pentapetalae</taxon>
        <taxon>rosids</taxon>
        <taxon>malvids</taxon>
        <taxon>Malvales</taxon>
        <taxon>Dipterocarpaceae</taxon>
        <taxon>Rubroshorea</taxon>
    </lineage>
</organism>
<reference evidence="1 2" key="1">
    <citation type="journal article" date="2021" name="Commun. Biol.">
        <title>The genome of Shorea leprosula (Dipterocarpaceae) highlights the ecological relevance of drought in aseasonal tropical rainforests.</title>
        <authorList>
            <person name="Ng K.K.S."/>
            <person name="Kobayashi M.J."/>
            <person name="Fawcett J.A."/>
            <person name="Hatakeyama M."/>
            <person name="Paape T."/>
            <person name="Ng C.H."/>
            <person name="Ang C.C."/>
            <person name="Tnah L.H."/>
            <person name="Lee C.T."/>
            <person name="Nishiyama T."/>
            <person name="Sese J."/>
            <person name="O'Brien M.J."/>
            <person name="Copetti D."/>
            <person name="Mohd Noor M.I."/>
            <person name="Ong R.C."/>
            <person name="Putra M."/>
            <person name="Sireger I.Z."/>
            <person name="Indrioko S."/>
            <person name="Kosugi Y."/>
            <person name="Izuno A."/>
            <person name="Isagi Y."/>
            <person name="Lee S.L."/>
            <person name="Shimizu K.K."/>
        </authorList>
    </citation>
    <scope>NUCLEOTIDE SEQUENCE [LARGE SCALE GENOMIC DNA]</scope>
    <source>
        <strain evidence="1">214</strain>
    </source>
</reference>
<dbReference type="EMBL" id="BPVZ01000188">
    <property type="protein sequence ID" value="GKV44929.1"/>
    <property type="molecule type" value="Genomic_DNA"/>
</dbReference>
<dbReference type="AlphaFoldDB" id="A0AAV5M550"/>
<evidence type="ECO:0000313" key="2">
    <source>
        <dbReference type="Proteomes" id="UP001054252"/>
    </source>
</evidence>
<sequence>MRQYLVLYAKYLDTSLGLVSPSKLSSKGIIKDDDDKHGEDGSDHQDLKERHQIYRLELRLIILNLEHTIELLINVSEMLSLVQILVANAQKLSVVRFEQINNGEAMSEVKDVTQLIPKIMKRKGNGDKWDNITYVENAFQKGQKNRLFDRYVVAEDT</sequence>
<name>A0AAV5M550_9ROSI</name>
<evidence type="ECO:0000313" key="1">
    <source>
        <dbReference type="EMBL" id="GKV44929.1"/>
    </source>
</evidence>
<evidence type="ECO:0008006" key="3">
    <source>
        <dbReference type="Google" id="ProtNLM"/>
    </source>
</evidence>